<evidence type="ECO:0000256" key="3">
    <source>
        <dbReference type="ARBA" id="ARBA00022622"/>
    </source>
</evidence>
<evidence type="ECO:0000259" key="7">
    <source>
        <dbReference type="Pfam" id="PF25079"/>
    </source>
</evidence>
<keyword evidence="6" id="KW-0449">Lipoprotein</keyword>
<evidence type="ECO:0000256" key="6">
    <source>
        <dbReference type="ARBA" id="ARBA00023288"/>
    </source>
</evidence>
<comment type="subcellular location">
    <subcellularLocation>
        <location evidence="1">Cell membrane</location>
        <topology evidence="1">Lipid-anchor</topology>
        <topology evidence="1">GPI-anchor</topology>
    </subcellularLocation>
</comment>
<keyword evidence="5" id="KW-0325">Glycoprotein</keyword>
<dbReference type="PANTHER" id="PTHR31673">
    <property type="entry name" value="PROTEIN COBRA"/>
    <property type="match status" value="1"/>
</dbReference>
<name>A0A835MSM5_9ROSI</name>
<evidence type="ECO:0000256" key="4">
    <source>
        <dbReference type="ARBA" id="ARBA00022729"/>
    </source>
</evidence>
<evidence type="ECO:0000256" key="5">
    <source>
        <dbReference type="ARBA" id="ARBA00023180"/>
    </source>
</evidence>
<dbReference type="GO" id="GO:0098552">
    <property type="term" value="C:side of membrane"/>
    <property type="evidence" value="ECO:0007669"/>
    <property type="project" value="UniProtKB-KW"/>
</dbReference>
<evidence type="ECO:0000256" key="2">
    <source>
        <dbReference type="ARBA" id="ARBA00005507"/>
    </source>
</evidence>
<dbReference type="GO" id="GO:0052324">
    <property type="term" value="P:plant-type cell wall cellulose biosynthetic process"/>
    <property type="evidence" value="ECO:0007669"/>
    <property type="project" value="TreeGrafter"/>
</dbReference>
<sequence>MTVFDGNSTVYPPANLTISAPDLGYNCGLVVERICWNYVNVGFDRVSSDIEVISDSIEINMHYSTFLARKTPCCVSLLTFRDPKITCCVSLDTTHLSLWNSSEGDSLPLSDVENLDTGQCTNQMYPVIVHWHKKNNLIYHRRVKMKISNYNYKRNYSDWEVLVQHSGFRQNSTRLASTANCSLLQALQVNCLSLQSSVTRPRAWKFNAIN</sequence>
<protein>
    <recommendedName>
        <fullName evidence="7">COBRA C-terminal domain-containing protein</fullName>
    </recommendedName>
</protein>
<dbReference type="AlphaFoldDB" id="A0A835MSM5"/>
<dbReference type="Proteomes" id="UP000657918">
    <property type="component" value="Unassembled WGS sequence"/>
</dbReference>
<evidence type="ECO:0000313" key="8">
    <source>
        <dbReference type="EMBL" id="KAF9676115.1"/>
    </source>
</evidence>
<feature type="domain" description="COBRA C-terminal" evidence="7">
    <location>
        <begin position="117"/>
        <end position="182"/>
    </location>
</feature>
<dbReference type="InterPro" id="IPR056900">
    <property type="entry name" value="COB_C"/>
</dbReference>
<evidence type="ECO:0000256" key="1">
    <source>
        <dbReference type="ARBA" id="ARBA00004609"/>
    </source>
</evidence>
<accession>A0A835MSM5</accession>
<organism evidence="8 9">
    <name type="scientific">Salix dunnii</name>
    <dbReference type="NCBI Taxonomy" id="1413687"/>
    <lineage>
        <taxon>Eukaryota</taxon>
        <taxon>Viridiplantae</taxon>
        <taxon>Streptophyta</taxon>
        <taxon>Embryophyta</taxon>
        <taxon>Tracheophyta</taxon>
        <taxon>Spermatophyta</taxon>
        <taxon>Magnoliopsida</taxon>
        <taxon>eudicotyledons</taxon>
        <taxon>Gunneridae</taxon>
        <taxon>Pentapetalae</taxon>
        <taxon>rosids</taxon>
        <taxon>fabids</taxon>
        <taxon>Malpighiales</taxon>
        <taxon>Salicaceae</taxon>
        <taxon>Saliceae</taxon>
        <taxon>Salix</taxon>
    </lineage>
</organism>
<dbReference type="GO" id="GO:0010215">
    <property type="term" value="P:cellulose microfibril organization"/>
    <property type="evidence" value="ECO:0007669"/>
    <property type="project" value="InterPro"/>
</dbReference>
<dbReference type="InterPro" id="IPR006918">
    <property type="entry name" value="COBRA_pln"/>
</dbReference>
<keyword evidence="3" id="KW-0336">GPI-anchor</keyword>
<gene>
    <name evidence="8" type="ORF">SADUNF_Sadunf09G0104700</name>
</gene>
<reference evidence="8 9" key="1">
    <citation type="submission" date="2020-10" db="EMBL/GenBank/DDBJ databases">
        <title>Plant Genome Project.</title>
        <authorList>
            <person name="Zhang R.-G."/>
        </authorList>
    </citation>
    <scope>NUCLEOTIDE SEQUENCE [LARGE SCALE GENOMIC DNA]</scope>
    <source>
        <strain evidence="8">FAFU-HL-1</strain>
        <tissue evidence="8">Leaf</tissue>
    </source>
</reference>
<keyword evidence="4" id="KW-0732">Signal</keyword>
<proteinExistence type="inferred from homology"/>
<comment type="caution">
    <text evidence="8">The sequence shown here is derived from an EMBL/GenBank/DDBJ whole genome shotgun (WGS) entry which is preliminary data.</text>
</comment>
<comment type="similarity">
    <text evidence="2">Belongs to the COBRA family.</text>
</comment>
<keyword evidence="3" id="KW-0472">Membrane</keyword>
<dbReference type="EMBL" id="JADGMS010000009">
    <property type="protein sequence ID" value="KAF9676115.1"/>
    <property type="molecule type" value="Genomic_DNA"/>
</dbReference>
<dbReference type="GO" id="GO:0005886">
    <property type="term" value="C:plasma membrane"/>
    <property type="evidence" value="ECO:0007669"/>
    <property type="project" value="UniProtKB-SubCell"/>
</dbReference>
<keyword evidence="9" id="KW-1185">Reference proteome</keyword>
<dbReference type="PANTHER" id="PTHR31673:SF41">
    <property type="entry name" value="COBRA-LIKE PROTEIN"/>
    <property type="match status" value="1"/>
</dbReference>
<evidence type="ECO:0000313" key="9">
    <source>
        <dbReference type="Proteomes" id="UP000657918"/>
    </source>
</evidence>
<dbReference type="Pfam" id="PF25079">
    <property type="entry name" value="COB_C"/>
    <property type="match status" value="1"/>
</dbReference>